<organism evidence="3 4">
    <name type="scientific">Salipiger bermudensis (strain DSM 26914 / JCM 13377 / KCTC 12554 / HTCC2601)</name>
    <name type="common">Pelagibaca bermudensis</name>
    <dbReference type="NCBI Taxonomy" id="314265"/>
    <lineage>
        <taxon>Bacteria</taxon>
        <taxon>Pseudomonadati</taxon>
        <taxon>Pseudomonadota</taxon>
        <taxon>Alphaproteobacteria</taxon>
        <taxon>Rhodobacterales</taxon>
        <taxon>Roseobacteraceae</taxon>
        <taxon>Salipiger</taxon>
    </lineage>
</organism>
<dbReference type="InterPro" id="IPR035985">
    <property type="entry name" value="Ubiquitin-activating_enz"/>
</dbReference>
<dbReference type="GO" id="GO:0008641">
    <property type="term" value="F:ubiquitin-like modifier activating enzyme activity"/>
    <property type="evidence" value="ECO:0007669"/>
    <property type="project" value="InterPro"/>
</dbReference>
<feature type="region of interest" description="Disordered" evidence="1">
    <location>
        <begin position="267"/>
        <end position="290"/>
    </location>
</feature>
<dbReference type="Proteomes" id="UP000006230">
    <property type="component" value="Unassembled WGS sequence"/>
</dbReference>
<dbReference type="Gene3D" id="3.40.50.720">
    <property type="entry name" value="NAD(P)-binding Rossmann-like Domain"/>
    <property type="match status" value="1"/>
</dbReference>
<dbReference type="PANTHER" id="PTHR10953">
    <property type="entry name" value="UBIQUITIN-ACTIVATING ENZYME E1"/>
    <property type="match status" value="1"/>
</dbReference>
<proteinExistence type="predicted"/>
<name>Q0FHB7_SALBH</name>
<dbReference type="CDD" id="cd00757">
    <property type="entry name" value="ThiF_MoeB_HesA_family"/>
    <property type="match status" value="1"/>
</dbReference>
<dbReference type="InterPro" id="IPR045886">
    <property type="entry name" value="ThiF/MoeB/HesA"/>
</dbReference>
<dbReference type="GO" id="GO:0016779">
    <property type="term" value="F:nucleotidyltransferase activity"/>
    <property type="evidence" value="ECO:0007669"/>
    <property type="project" value="TreeGrafter"/>
</dbReference>
<dbReference type="EMBL" id="AATQ01000077">
    <property type="protein sequence ID" value="EAU43592.1"/>
    <property type="molecule type" value="Genomic_DNA"/>
</dbReference>
<keyword evidence="4" id="KW-1185">Reference proteome</keyword>
<dbReference type="eggNOG" id="COG0476">
    <property type="taxonomic scope" value="Bacteria"/>
</dbReference>
<dbReference type="InterPro" id="IPR000594">
    <property type="entry name" value="ThiF_NAD_FAD-bd"/>
</dbReference>
<dbReference type="CDD" id="cd00158">
    <property type="entry name" value="RHOD"/>
    <property type="match status" value="1"/>
</dbReference>
<dbReference type="PROSITE" id="PS50206">
    <property type="entry name" value="RHODANESE_3"/>
    <property type="match status" value="1"/>
</dbReference>
<protein>
    <submittedName>
        <fullName evidence="3">Thiamin biosynthesis protein ThiF</fullName>
    </submittedName>
</protein>
<dbReference type="GO" id="GO:0004792">
    <property type="term" value="F:thiosulfate-cyanide sulfurtransferase activity"/>
    <property type="evidence" value="ECO:0007669"/>
    <property type="project" value="TreeGrafter"/>
</dbReference>
<reference evidence="3 4" key="1">
    <citation type="journal article" date="2010" name="J. Bacteriol.">
        <title>Genome sequences of Pelagibaca bermudensis HTCC2601T and Maritimibacter alkaliphilus HTCC2654T, the type strains of two marine Roseobacter genera.</title>
        <authorList>
            <person name="Thrash J.C."/>
            <person name="Cho J.C."/>
            <person name="Ferriera S."/>
            <person name="Johnson J."/>
            <person name="Vergin K.L."/>
            <person name="Giovannoni S.J."/>
        </authorList>
    </citation>
    <scope>NUCLEOTIDE SEQUENCE [LARGE SCALE GENOMIC DNA]</scope>
    <source>
        <strain evidence="4">DSM 26914 / JCM 13377 / KCTC 12554 / HTCC2601</strain>
    </source>
</reference>
<sequence length="327" mass="33744">MDRSDAGARMSRYDRQMRLPEIGPEGQARLAQSRVLVAGAGGLGAALLPLLAGAGVGHITLYDPDTVAESNLHRQTLYRMSDLDRPKAEVAAETLAGLNPDCHIAPRAEPLLSDSAAAALAKADLVMDAADRVTATYALSDLCHAANLPFISAAVTGRAGHVGGFCGGAPSYRAVFPDMPPTLTSCDAAGVMGPAVATLGALQAQMALSALLGLAPSPLGQMLTLDLASWRIGGFRFDTAPEPETNGPEILAASQLLPSDRVIDLRSREEAPVPATPKAQRLPEGGLSELNGESGQRVVFACATGLRAWRAAQDLRAAGGIAAILAT</sequence>
<dbReference type="HOGENOM" id="CLU_013325_1_0_5"/>
<dbReference type="SUPFAM" id="SSF69572">
    <property type="entry name" value="Activating enzymes of the ubiquitin-like proteins"/>
    <property type="match status" value="1"/>
</dbReference>
<evidence type="ECO:0000259" key="2">
    <source>
        <dbReference type="PROSITE" id="PS50206"/>
    </source>
</evidence>
<gene>
    <name evidence="3" type="ORF">R2601_23535</name>
</gene>
<dbReference type="Pfam" id="PF00899">
    <property type="entry name" value="ThiF"/>
    <property type="match status" value="1"/>
</dbReference>
<evidence type="ECO:0000313" key="3">
    <source>
        <dbReference type="EMBL" id="EAU43592.1"/>
    </source>
</evidence>
<evidence type="ECO:0000313" key="4">
    <source>
        <dbReference type="Proteomes" id="UP000006230"/>
    </source>
</evidence>
<comment type="caution">
    <text evidence="3">The sequence shown here is derived from an EMBL/GenBank/DDBJ whole genome shotgun (WGS) entry which is preliminary data.</text>
</comment>
<feature type="domain" description="Rhodanese" evidence="2">
    <location>
        <begin position="256"/>
        <end position="319"/>
    </location>
</feature>
<dbReference type="PANTHER" id="PTHR10953:SF102">
    <property type="entry name" value="ADENYLYLTRANSFERASE AND SULFURTRANSFERASE MOCS3"/>
    <property type="match status" value="1"/>
</dbReference>
<dbReference type="AlphaFoldDB" id="Q0FHB7"/>
<dbReference type="STRING" id="314265.R2601_23535"/>
<evidence type="ECO:0000256" key="1">
    <source>
        <dbReference type="SAM" id="MobiDB-lite"/>
    </source>
</evidence>
<dbReference type="GO" id="GO:0005737">
    <property type="term" value="C:cytoplasm"/>
    <property type="evidence" value="ECO:0007669"/>
    <property type="project" value="TreeGrafter"/>
</dbReference>
<dbReference type="InterPro" id="IPR001763">
    <property type="entry name" value="Rhodanese-like_dom"/>
</dbReference>
<accession>Q0FHB7</accession>